<dbReference type="InterPro" id="IPR007138">
    <property type="entry name" value="ABM_dom"/>
</dbReference>
<evidence type="ECO:0000313" key="2">
    <source>
        <dbReference type="EMBL" id="KLL10714.1"/>
    </source>
</evidence>
<evidence type="ECO:0000313" key="3">
    <source>
        <dbReference type="Proteomes" id="UP000035425"/>
    </source>
</evidence>
<accession>A0ABR5F1Z6</accession>
<proteinExistence type="predicted"/>
<keyword evidence="2" id="KW-0560">Oxidoreductase</keyword>
<dbReference type="EMBL" id="JWIO01000027">
    <property type="protein sequence ID" value="KLL10714.1"/>
    <property type="molecule type" value="Genomic_DNA"/>
</dbReference>
<comment type="caution">
    <text evidence="2">The sequence shown here is derived from an EMBL/GenBank/DDBJ whole genome shotgun (WGS) entry which is preliminary data.</text>
</comment>
<dbReference type="InterPro" id="IPR011008">
    <property type="entry name" value="Dimeric_a/b-barrel"/>
</dbReference>
<keyword evidence="3" id="KW-1185">Reference proteome</keyword>
<dbReference type="PROSITE" id="PS51725">
    <property type="entry name" value="ABM"/>
    <property type="match status" value="1"/>
</dbReference>
<reference evidence="2 3" key="1">
    <citation type="submission" date="2014-12" db="EMBL/GenBank/DDBJ databases">
        <title>Frankia sp. BMG5.1 draft genome.</title>
        <authorList>
            <person name="Gtari M."/>
            <person name="Ghodhbane-Gtari F."/>
            <person name="Nouioui I."/>
            <person name="Ktari A."/>
            <person name="Hezbri K."/>
            <person name="Mimouni W."/>
            <person name="Sbissi I."/>
            <person name="Ayari A."/>
            <person name="Yamanaka T."/>
            <person name="Normand P."/>
            <person name="Tisa L.S."/>
            <person name="Boudabous A."/>
        </authorList>
    </citation>
    <scope>NUCLEOTIDE SEQUENCE [LARGE SCALE GENOMIC DNA]</scope>
    <source>
        <strain evidence="2 3">BMG5.1</strain>
    </source>
</reference>
<gene>
    <name evidence="2" type="ORF">FrCorBMG51_16250</name>
</gene>
<name>A0ABR5F1Z6_9ACTN</name>
<dbReference type="Gene3D" id="3.30.70.100">
    <property type="match status" value="1"/>
</dbReference>
<dbReference type="SUPFAM" id="SSF54909">
    <property type="entry name" value="Dimeric alpha+beta barrel"/>
    <property type="match status" value="1"/>
</dbReference>
<dbReference type="GO" id="GO:0004497">
    <property type="term" value="F:monooxygenase activity"/>
    <property type="evidence" value="ECO:0007669"/>
    <property type="project" value="UniProtKB-KW"/>
</dbReference>
<dbReference type="RefSeq" id="WP_047223897.1">
    <property type="nucleotide sequence ID" value="NZ_JWIO01000027.1"/>
</dbReference>
<evidence type="ECO:0000259" key="1">
    <source>
        <dbReference type="PROSITE" id="PS51725"/>
    </source>
</evidence>
<feature type="domain" description="ABM" evidence="1">
    <location>
        <begin position="7"/>
        <end position="97"/>
    </location>
</feature>
<organism evidence="2 3">
    <name type="scientific">Protofrankia coriariae</name>
    <dbReference type="NCBI Taxonomy" id="1562887"/>
    <lineage>
        <taxon>Bacteria</taxon>
        <taxon>Bacillati</taxon>
        <taxon>Actinomycetota</taxon>
        <taxon>Actinomycetes</taxon>
        <taxon>Frankiales</taxon>
        <taxon>Frankiaceae</taxon>
        <taxon>Protofrankia</taxon>
    </lineage>
</organism>
<keyword evidence="2" id="KW-0503">Monooxygenase</keyword>
<protein>
    <submittedName>
        <fullName evidence="2">Antibiotic biosynthesis monooxygenase</fullName>
    </submittedName>
</protein>
<dbReference type="Proteomes" id="UP000035425">
    <property type="component" value="Unassembled WGS sequence"/>
</dbReference>
<sequence length="114" mass="12787">MSASSTFRIVLTQQIIPGREREFEETWLQVAPDAAKQPGNLGAWLVRSTDDPSTYYIFGEWANEQAYQEFQRNPEHLEHRKRLHALRTSFSAATGTVVAHLPGVGARAYAEQAG</sequence>
<dbReference type="Pfam" id="PF03992">
    <property type="entry name" value="ABM"/>
    <property type="match status" value="1"/>
</dbReference>